<dbReference type="NCBIfam" id="TIGR01644">
    <property type="entry name" value="phage_P2_V"/>
    <property type="match status" value="1"/>
</dbReference>
<dbReference type="Pfam" id="PF04717">
    <property type="entry name" value="Phage_base_V"/>
    <property type="match status" value="1"/>
</dbReference>
<dbReference type="RefSeq" id="WP_116300652.1">
    <property type="nucleotide sequence ID" value="NZ_NFZV01000001.1"/>
</dbReference>
<dbReference type="AlphaFoldDB" id="A0A3E0X1A7"/>
<dbReference type="EMBL" id="NFZW01000001">
    <property type="protein sequence ID" value="RFA39391.1"/>
    <property type="molecule type" value="Genomic_DNA"/>
</dbReference>
<evidence type="ECO:0000313" key="2">
    <source>
        <dbReference type="EMBL" id="RFA39391.1"/>
    </source>
</evidence>
<sequence>MNNVAELLRLLNNLVRLGTVHEVDTATARARIKSGAILTGWLPWLSARAGTTRDWDPPTAGEQVLLLSPGGDLSQAIVLTGIYSEASPPPATDPSVWKREFPDGTTVTYDHAEKALAIATVDRIEIQAGGDITIEAAGNLVLKGNRVELNP</sequence>
<dbReference type="InterPro" id="IPR013046">
    <property type="entry name" value="GpV/Gp45"/>
</dbReference>
<feature type="domain" description="Gp5/Type VI secretion system Vgr protein OB-fold" evidence="1">
    <location>
        <begin position="16"/>
        <end position="83"/>
    </location>
</feature>
<evidence type="ECO:0000313" key="3">
    <source>
        <dbReference type="Proteomes" id="UP000256763"/>
    </source>
</evidence>
<keyword evidence="3" id="KW-1185">Reference proteome</keyword>
<gene>
    <name evidence="2" type="ORF">CAL65_00885</name>
</gene>
<reference evidence="3" key="1">
    <citation type="submission" date="2017-05" db="EMBL/GenBank/DDBJ databases">
        <authorList>
            <person name="Sharma S."/>
            <person name="Sidhu C."/>
            <person name="Pinnaka A.K."/>
        </authorList>
    </citation>
    <scope>NUCLEOTIDE SEQUENCE [LARGE SCALE GENOMIC DNA]</scope>
    <source>
        <strain evidence="3">AK93</strain>
    </source>
</reference>
<proteinExistence type="predicted"/>
<organism evidence="2 3">
    <name type="scientific">Alkalilimnicola ehrlichii</name>
    <dbReference type="NCBI Taxonomy" id="351052"/>
    <lineage>
        <taxon>Bacteria</taxon>
        <taxon>Pseudomonadati</taxon>
        <taxon>Pseudomonadota</taxon>
        <taxon>Gammaproteobacteria</taxon>
        <taxon>Chromatiales</taxon>
        <taxon>Ectothiorhodospiraceae</taxon>
        <taxon>Alkalilimnicola</taxon>
    </lineage>
</organism>
<dbReference type="OrthoDB" id="4931325at2"/>
<accession>A0A3E0X1A7</accession>
<protein>
    <recommendedName>
        <fullName evidence="1">Gp5/Type VI secretion system Vgr protein OB-fold domain-containing protein</fullName>
    </recommendedName>
</protein>
<name>A0A3E0X1A7_9GAMM</name>
<dbReference type="InterPro" id="IPR037026">
    <property type="entry name" value="Vgr_OB-fold_dom_sf"/>
</dbReference>
<dbReference type="InterPro" id="IPR006531">
    <property type="entry name" value="Gp5/Vgr_OB"/>
</dbReference>
<dbReference type="Gene3D" id="2.40.50.230">
    <property type="entry name" value="Gp5 N-terminal domain"/>
    <property type="match status" value="1"/>
</dbReference>
<dbReference type="Gene3D" id="6.20.150.10">
    <property type="match status" value="1"/>
</dbReference>
<comment type="caution">
    <text evidence="2">The sequence shown here is derived from an EMBL/GenBank/DDBJ whole genome shotgun (WGS) entry which is preliminary data.</text>
</comment>
<evidence type="ECO:0000259" key="1">
    <source>
        <dbReference type="Pfam" id="PF04717"/>
    </source>
</evidence>
<dbReference type="Proteomes" id="UP000256763">
    <property type="component" value="Unassembled WGS sequence"/>
</dbReference>